<dbReference type="PANTHER" id="PTHR45982:SF1">
    <property type="entry name" value="REGULATOR OF CHROMOSOME CONDENSATION"/>
    <property type="match status" value="1"/>
</dbReference>
<feature type="domain" description="RCC1-like" evidence="4">
    <location>
        <begin position="39"/>
        <end position="383"/>
    </location>
</feature>
<evidence type="ECO:0000256" key="1">
    <source>
        <dbReference type="ARBA" id="ARBA00022658"/>
    </source>
</evidence>
<evidence type="ECO:0000256" key="2">
    <source>
        <dbReference type="ARBA" id="ARBA00022737"/>
    </source>
</evidence>
<accession>A0A1A9W278</accession>
<dbReference type="GO" id="GO:0005085">
    <property type="term" value="F:guanyl-nucleotide exchange factor activity"/>
    <property type="evidence" value="ECO:0007669"/>
    <property type="project" value="TreeGrafter"/>
</dbReference>
<protein>
    <recommendedName>
        <fullName evidence="4">RCC1-like domain-containing protein</fullName>
    </recommendedName>
</protein>
<dbReference type="Proteomes" id="UP000091820">
    <property type="component" value="Unassembled WGS sequence"/>
</dbReference>
<sequence length="394" mass="43189">MLRAGIRRKSTGDIPHSLKVPKTVFILPLPKRAGVIGRILICGQGDKGRFEWKHPTLVSSARALNVVDIAAGGIRNLLLTLEGEVYSFGLDDLKLVPRRINLPNKVLKISAGNMHAACLLEDGRVLAWGSFHISGSNMNLNLKENAFDAVDVLPGIVVCDIASGKDHLILLSCDGKIYTIGCGEQGQLGRAFLRSVLKRGYNQTDLLKPDQVQIRHHEHIEAIWATSYCTFVKESVSGKIFGFGLNDYKQLGCHTNMSPICIPISVNMDNILQIAGGQHHTMSLKDDDAVMITGRLEPIKEKSITLRPVSDLKRKRIINIFCGEAQSFALTSNGEVYAWGVSSSYQLGLGTNNDVLKPTLIKSLHTDGNRVIKVSSSGQHTIFLVEDEIQFADT</sequence>
<organism evidence="5 6">
    <name type="scientific">Glossina brevipalpis</name>
    <dbReference type="NCBI Taxonomy" id="37001"/>
    <lineage>
        <taxon>Eukaryota</taxon>
        <taxon>Metazoa</taxon>
        <taxon>Ecdysozoa</taxon>
        <taxon>Arthropoda</taxon>
        <taxon>Hexapoda</taxon>
        <taxon>Insecta</taxon>
        <taxon>Pterygota</taxon>
        <taxon>Neoptera</taxon>
        <taxon>Endopterygota</taxon>
        <taxon>Diptera</taxon>
        <taxon>Brachycera</taxon>
        <taxon>Muscomorpha</taxon>
        <taxon>Hippoboscoidea</taxon>
        <taxon>Glossinidae</taxon>
        <taxon>Glossina</taxon>
    </lineage>
</organism>
<feature type="repeat" description="RCC1" evidence="3">
    <location>
        <begin position="334"/>
        <end position="387"/>
    </location>
</feature>
<keyword evidence="1" id="KW-0344">Guanine-nucleotide releasing factor</keyword>
<keyword evidence="6" id="KW-1185">Reference proteome</keyword>
<dbReference type="InterPro" id="IPR058923">
    <property type="entry name" value="RCC1-like_dom"/>
</dbReference>
<evidence type="ECO:0000313" key="6">
    <source>
        <dbReference type="Proteomes" id="UP000091820"/>
    </source>
</evidence>
<dbReference type="Pfam" id="PF25390">
    <property type="entry name" value="WD40_RLD"/>
    <property type="match status" value="1"/>
</dbReference>
<dbReference type="PROSITE" id="PS50012">
    <property type="entry name" value="RCC1_3"/>
    <property type="match status" value="5"/>
</dbReference>
<dbReference type="GO" id="GO:0005737">
    <property type="term" value="C:cytoplasm"/>
    <property type="evidence" value="ECO:0007669"/>
    <property type="project" value="TreeGrafter"/>
</dbReference>
<dbReference type="SUPFAM" id="SSF50985">
    <property type="entry name" value="RCC1/BLIP-II"/>
    <property type="match status" value="1"/>
</dbReference>
<reference evidence="5" key="2">
    <citation type="submission" date="2020-05" db="UniProtKB">
        <authorList>
            <consortium name="EnsemblMetazoa"/>
        </authorList>
    </citation>
    <scope>IDENTIFICATION</scope>
    <source>
        <strain evidence="5">IAEA</strain>
    </source>
</reference>
<dbReference type="PRINTS" id="PR00633">
    <property type="entry name" value="RCCNDNSATION"/>
</dbReference>
<dbReference type="STRING" id="37001.A0A1A9W278"/>
<dbReference type="Gene3D" id="2.130.10.30">
    <property type="entry name" value="Regulator of chromosome condensation 1/beta-lactamase-inhibitor protein II"/>
    <property type="match status" value="1"/>
</dbReference>
<dbReference type="PROSITE" id="PS00626">
    <property type="entry name" value="RCC1_2"/>
    <property type="match status" value="2"/>
</dbReference>
<proteinExistence type="predicted"/>
<dbReference type="EnsemblMetazoa" id="GBRI003705-RA">
    <property type="protein sequence ID" value="GBRI003705-PA"/>
    <property type="gene ID" value="GBRI003705"/>
</dbReference>
<dbReference type="InterPro" id="IPR009091">
    <property type="entry name" value="RCC1/BLIP-II"/>
</dbReference>
<dbReference type="InterPro" id="IPR051553">
    <property type="entry name" value="Ran_GTPase-activating"/>
</dbReference>
<dbReference type="VEuPathDB" id="VectorBase:GBRI003705"/>
<reference evidence="6" key="1">
    <citation type="submission" date="2014-03" db="EMBL/GenBank/DDBJ databases">
        <authorList>
            <person name="Aksoy S."/>
            <person name="Warren W."/>
            <person name="Wilson R.K."/>
        </authorList>
    </citation>
    <scope>NUCLEOTIDE SEQUENCE [LARGE SCALE GENOMIC DNA]</scope>
    <source>
        <strain evidence="6">IAEA</strain>
    </source>
</reference>
<evidence type="ECO:0000256" key="3">
    <source>
        <dbReference type="PROSITE-ProRule" id="PRU00235"/>
    </source>
</evidence>
<keyword evidence="2" id="KW-0677">Repeat</keyword>
<name>A0A1A9W278_9MUSC</name>
<feature type="repeat" description="RCC1" evidence="3">
    <location>
        <begin position="83"/>
        <end position="122"/>
    </location>
</feature>
<dbReference type="AlphaFoldDB" id="A0A1A9W278"/>
<feature type="repeat" description="RCC1" evidence="3">
    <location>
        <begin position="238"/>
        <end position="287"/>
    </location>
</feature>
<evidence type="ECO:0000313" key="5">
    <source>
        <dbReference type="EnsemblMetazoa" id="GBRI003705-PA"/>
    </source>
</evidence>
<evidence type="ECO:0000259" key="4">
    <source>
        <dbReference type="Pfam" id="PF25390"/>
    </source>
</evidence>
<feature type="repeat" description="RCC1" evidence="3">
    <location>
        <begin position="123"/>
        <end position="174"/>
    </location>
</feature>
<dbReference type="PANTHER" id="PTHR45982">
    <property type="entry name" value="REGULATOR OF CHROMOSOME CONDENSATION"/>
    <property type="match status" value="1"/>
</dbReference>
<feature type="repeat" description="RCC1" evidence="3">
    <location>
        <begin position="37"/>
        <end position="82"/>
    </location>
</feature>
<dbReference type="InterPro" id="IPR000408">
    <property type="entry name" value="Reg_chr_condens"/>
</dbReference>